<proteinExistence type="predicted"/>
<dbReference type="AlphaFoldDB" id="A0A917M093"/>
<evidence type="ECO:0000313" key="3">
    <source>
        <dbReference type="Proteomes" id="UP000638848"/>
    </source>
</evidence>
<sequence>MGRAAAPGEVSREELGVVDGRDGNSHAMTVCGGFTEIAVLPETARPDRVQSAVAGESGRARKRQRPDSRVRIGALDGEGVSGR</sequence>
<feature type="compositionally biased region" description="Basic and acidic residues" evidence="1">
    <location>
        <begin position="10"/>
        <end position="24"/>
    </location>
</feature>
<protein>
    <submittedName>
        <fullName evidence="2">Uncharacterized protein</fullName>
    </submittedName>
</protein>
<organism evidence="2 3">
    <name type="scientific">Kocuria dechangensis</name>
    <dbReference type="NCBI Taxonomy" id="1176249"/>
    <lineage>
        <taxon>Bacteria</taxon>
        <taxon>Bacillati</taxon>
        <taxon>Actinomycetota</taxon>
        <taxon>Actinomycetes</taxon>
        <taxon>Micrococcales</taxon>
        <taxon>Micrococcaceae</taxon>
        <taxon>Kocuria</taxon>
    </lineage>
</organism>
<feature type="region of interest" description="Disordered" evidence="1">
    <location>
        <begin position="48"/>
        <end position="83"/>
    </location>
</feature>
<reference evidence="2" key="2">
    <citation type="submission" date="2020-09" db="EMBL/GenBank/DDBJ databases">
        <authorList>
            <person name="Sun Q."/>
            <person name="Zhou Y."/>
        </authorList>
    </citation>
    <scope>NUCLEOTIDE SEQUENCE</scope>
    <source>
        <strain evidence="2">CGMCC 1.12187</strain>
    </source>
</reference>
<gene>
    <name evidence="2" type="ORF">GCM10011374_35530</name>
</gene>
<keyword evidence="3" id="KW-1185">Reference proteome</keyword>
<comment type="caution">
    <text evidence="2">The sequence shown here is derived from an EMBL/GenBank/DDBJ whole genome shotgun (WGS) entry which is preliminary data.</text>
</comment>
<name>A0A917M093_9MICC</name>
<evidence type="ECO:0000256" key="1">
    <source>
        <dbReference type="SAM" id="MobiDB-lite"/>
    </source>
</evidence>
<evidence type="ECO:0000313" key="2">
    <source>
        <dbReference type="EMBL" id="GGG68119.1"/>
    </source>
</evidence>
<dbReference type="EMBL" id="BMEQ01000029">
    <property type="protein sequence ID" value="GGG68119.1"/>
    <property type="molecule type" value="Genomic_DNA"/>
</dbReference>
<feature type="region of interest" description="Disordered" evidence="1">
    <location>
        <begin position="1"/>
        <end position="24"/>
    </location>
</feature>
<accession>A0A917M093</accession>
<reference evidence="2" key="1">
    <citation type="journal article" date="2014" name="Int. J. Syst. Evol. Microbiol.">
        <title>Complete genome sequence of Corynebacterium casei LMG S-19264T (=DSM 44701T), isolated from a smear-ripened cheese.</title>
        <authorList>
            <consortium name="US DOE Joint Genome Institute (JGI-PGF)"/>
            <person name="Walter F."/>
            <person name="Albersmeier A."/>
            <person name="Kalinowski J."/>
            <person name="Ruckert C."/>
        </authorList>
    </citation>
    <scope>NUCLEOTIDE SEQUENCE</scope>
    <source>
        <strain evidence="2">CGMCC 1.12187</strain>
    </source>
</reference>
<dbReference type="Proteomes" id="UP000638848">
    <property type="component" value="Unassembled WGS sequence"/>
</dbReference>